<dbReference type="GO" id="GO:0046512">
    <property type="term" value="P:sphingosine biosynthetic process"/>
    <property type="evidence" value="ECO:0007669"/>
    <property type="project" value="TreeGrafter"/>
</dbReference>
<evidence type="ECO:0000256" key="29">
    <source>
        <dbReference type="ARBA" id="ARBA00048876"/>
    </source>
</evidence>
<dbReference type="InterPro" id="IPR017438">
    <property type="entry name" value="ATP-NAD_kinase_N"/>
</dbReference>
<dbReference type="OrthoDB" id="9979394at2759"/>
<evidence type="ECO:0000256" key="20">
    <source>
        <dbReference type="ARBA" id="ARBA00024636"/>
    </source>
</evidence>
<dbReference type="GO" id="GO:0047620">
    <property type="term" value="F:acylglycerol kinase activity"/>
    <property type="evidence" value="ECO:0007669"/>
    <property type="project" value="UniProtKB-EC"/>
</dbReference>
<proteinExistence type="inferred from homology"/>
<dbReference type="SUPFAM" id="SSF111331">
    <property type="entry name" value="NAD kinase/diacylglycerol kinase-like"/>
    <property type="match status" value="1"/>
</dbReference>
<protein>
    <recommendedName>
        <fullName evidence="24">Acylglycerol kinase, mitochondrial</fullName>
        <ecNumber evidence="5">2.7.1.107</ecNumber>
        <ecNumber evidence="22">2.7.1.138</ecNumber>
        <ecNumber evidence="23">2.7.1.94</ecNumber>
    </recommendedName>
    <alternativeName>
        <fullName evidence="25">Multiple substrate lipid kinase</fullName>
    </alternativeName>
</protein>
<evidence type="ECO:0000256" key="6">
    <source>
        <dbReference type="ARBA" id="ARBA00022679"/>
    </source>
</evidence>
<evidence type="ECO:0000256" key="28">
    <source>
        <dbReference type="ARBA" id="ARBA00048663"/>
    </source>
</evidence>
<dbReference type="SMART" id="SM00046">
    <property type="entry name" value="DAGKc"/>
    <property type="match status" value="1"/>
</dbReference>
<dbReference type="PANTHER" id="PTHR12358">
    <property type="entry name" value="SPHINGOSINE KINASE"/>
    <property type="match status" value="1"/>
</dbReference>
<dbReference type="GO" id="GO:0001729">
    <property type="term" value="F:ceramide kinase activity"/>
    <property type="evidence" value="ECO:0007669"/>
    <property type="project" value="UniProtKB-EC"/>
</dbReference>
<comment type="caution">
    <text evidence="32">The sequence shown here is derived from an EMBL/GenBank/DDBJ whole genome shotgun (WGS) entry which is preliminary data.</text>
</comment>
<dbReference type="EC" id="2.7.1.94" evidence="23"/>
<dbReference type="EC" id="2.7.1.107" evidence="5"/>
<comment type="catalytic activity">
    <reaction evidence="16">
        <text>1-(5Z,8Z,11Z,14Z-eicosatetraenoyl)-sn-glycerol + ATP = 1-(5Z,8Z,11Z,14Z-eicosatetraenoyl)-sn-glycero-3-phosphate + ADP + H(+)</text>
        <dbReference type="Rhea" id="RHEA:43328"/>
        <dbReference type="ChEBI" id="CHEBI:15378"/>
        <dbReference type="ChEBI" id="CHEBI:30616"/>
        <dbReference type="ChEBI" id="CHEBI:34071"/>
        <dbReference type="ChEBI" id="CHEBI:74938"/>
        <dbReference type="ChEBI" id="CHEBI:456216"/>
    </reaction>
    <physiologicalReaction direction="left-to-right" evidence="16">
        <dbReference type="Rhea" id="RHEA:43329"/>
    </physiologicalReaction>
</comment>
<name>A0A7J7JFP4_BUGNE</name>
<reference evidence="32" key="1">
    <citation type="submission" date="2020-06" db="EMBL/GenBank/DDBJ databases">
        <title>Draft genome of Bugula neritina, a colonial animal packing powerful symbionts and potential medicines.</title>
        <authorList>
            <person name="Rayko M."/>
        </authorList>
    </citation>
    <scope>NUCLEOTIDE SEQUENCE [LARGE SCALE GENOMIC DNA]</scope>
    <source>
        <strain evidence="32">Kwan_BN1</strain>
    </source>
</reference>
<keyword evidence="11" id="KW-0443">Lipid metabolism</keyword>
<dbReference type="InterPro" id="IPR050187">
    <property type="entry name" value="Lipid_Phosphate_FormReg"/>
</dbReference>
<keyword evidence="8" id="KW-0418">Kinase</keyword>
<dbReference type="EMBL" id="VXIV02002577">
    <property type="protein sequence ID" value="KAF6024454.1"/>
    <property type="molecule type" value="Genomic_DNA"/>
</dbReference>
<comment type="cofactor">
    <cofactor evidence="1">
        <name>Mg(2+)</name>
        <dbReference type="ChEBI" id="CHEBI:18420"/>
    </cofactor>
</comment>
<dbReference type="PROSITE" id="PS50146">
    <property type="entry name" value="DAGK"/>
    <property type="match status" value="1"/>
</dbReference>
<dbReference type="EC" id="2.7.1.138" evidence="22"/>
<dbReference type="Pfam" id="PF19712">
    <property type="entry name" value="AGK_C"/>
    <property type="match status" value="1"/>
</dbReference>
<dbReference type="InterPro" id="IPR001206">
    <property type="entry name" value="Diacylglycerol_kinase_cat_dom"/>
</dbReference>
<evidence type="ECO:0000256" key="13">
    <source>
        <dbReference type="ARBA" id="ARBA00023136"/>
    </source>
</evidence>
<evidence type="ECO:0000256" key="21">
    <source>
        <dbReference type="ARBA" id="ARBA00025749"/>
    </source>
</evidence>
<evidence type="ECO:0000256" key="3">
    <source>
        <dbReference type="ARBA" id="ARBA00004637"/>
    </source>
</evidence>
<evidence type="ECO:0000256" key="1">
    <source>
        <dbReference type="ARBA" id="ARBA00001946"/>
    </source>
</evidence>
<evidence type="ECO:0000256" key="22">
    <source>
        <dbReference type="ARBA" id="ARBA00026096"/>
    </source>
</evidence>
<comment type="catalytic activity">
    <reaction evidence="18">
        <text>a 1-acyl-sn-glycerol + ATP = a 1-acyl-sn-glycero-3-phosphate + ADP + H(+)</text>
        <dbReference type="Rhea" id="RHEA:33747"/>
        <dbReference type="ChEBI" id="CHEBI:15378"/>
        <dbReference type="ChEBI" id="CHEBI:30616"/>
        <dbReference type="ChEBI" id="CHEBI:57970"/>
        <dbReference type="ChEBI" id="CHEBI:64683"/>
        <dbReference type="ChEBI" id="CHEBI:456216"/>
    </reaction>
    <physiologicalReaction direction="left-to-right" evidence="18">
        <dbReference type="Rhea" id="RHEA:33748"/>
    </physiologicalReaction>
</comment>
<comment type="catalytic activity">
    <reaction evidence="20">
        <text>1-hexadecanoyl-sn-glycerol + ATP = 1-hexadecanoyl-sn-glycero-3-phosphate + ADP + H(+)</text>
        <dbReference type="Rhea" id="RHEA:43308"/>
        <dbReference type="ChEBI" id="CHEBI:15378"/>
        <dbReference type="ChEBI" id="CHEBI:30616"/>
        <dbReference type="ChEBI" id="CHEBI:57518"/>
        <dbReference type="ChEBI" id="CHEBI:75542"/>
        <dbReference type="ChEBI" id="CHEBI:456216"/>
    </reaction>
    <physiologicalReaction direction="left-to-right" evidence="20">
        <dbReference type="Rhea" id="RHEA:43309"/>
    </physiologicalReaction>
</comment>
<keyword evidence="10" id="KW-0067">ATP-binding</keyword>
<evidence type="ECO:0000256" key="17">
    <source>
        <dbReference type="ARBA" id="ARBA00024505"/>
    </source>
</evidence>
<comment type="catalytic activity">
    <reaction evidence="26">
        <text>a 2-acylglycerol + ATP = a 2-acyl-sn-glycerol 3-phosphate + ADP + H(+)</text>
        <dbReference type="Rhea" id="RHEA:39847"/>
        <dbReference type="ChEBI" id="CHEBI:15378"/>
        <dbReference type="ChEBI" id="CHEBI:17389"/>
        <dbReference type="ChEBI" id="CHEBI:30616"/>
        <dbReference type="ChEBI" id="CHEBI:64982"/>
        <dbReference type="ChEBI" id="CHEBI:456216"/>
    </reaction>
    <physiologicalReaction direction="left-to-right" evidence="26">
        <dbReference type="Rhea" id="RHEA:39848"/>
    </physiologicalReaction>
</comment>
<evidence type="ECO:0000313" key="33">
    <source>
        <dbReference type="Proteomes" id="UP000593567"/>
    </source>
</evidence>
<keyword evidence="9" id="KW-0999">Mitochondrion inner membrane</keyword>
<keyword evidence="7" id="KW-0547">Nucleotide-binding</keyword>
<evidence type="ECO:0000256" key="4">
    <source>
        <dbReference type="ARBA" id="ARBA00005175"/>
    </source>
</evidence>
<evidence type="ECO:0000256" key="9">
    <source>
        <dbReference type="ARBA" id="ARBA00022792"/>
    </source>
</evidence>
<comment type="subcellular location">
    <subcellularLocation>
        <location evidence="3">Mitochondrion inner membrane</location>
        <topology evidence="3">Peripheral membrane protein</topology>
    </subcellularLocation>
    <subcellularLocation>
        <location evidence="2">Mitochondrion intermembrane space</location>
    </subcellularLocation>
</comment>
<comment type="catalytic activity">
    <reaction evidence="19">
        <text>2-(5Z,8Z,11Z,14Z-eicosatetraenoyl)-glycerol + ATP = 2-(5Z,8Z,11Z,14Z-eicosatetraenoyl)-sn-glycero-3-phosphate + ADP + H(+)</text>
        <dbReference type="Rhea" id="RHEA:43316"/>
        <dbReference type="ChEBI" id="CHEBI:15378"/>
        <dbReference type="ChEBI" id="CHEBI:30616"/>
        <dbReference type="ChEBI" id="CHEBI:52392"/>
        <dbReference type="ChEBI" id="CHEBI:78209"/>
        <dbReference type="ChEBI" id="CHEBI:456216"/>
    </reaction>
    <physiologicalReaction direction="left-to-right" evidence="19">
        <dbReference type="Rhea" id="RHEA:43317"/>
    </physiologicalReaction>
</comment>
<evidence type="ECO:0000256" key="8">
    <source>
        <dbReference type="ARBA" id="ARBA00022777"/>
    </source>
</evidence>
<feature type="region of interest" description="Disordered" evidence="30">
    <location>
        <begin position="305"/>
        <end position="324"/>
    </location>
</feature>
<dbReference type="Proteomes" id="UP000593567">
    <property type="component" value="Unassembled WGS sequence"/>
</dbReference>
<evidence type="ECO:0000256" key="25">
    <source>
        <dbReference type="ARBA" id="ARBA00030553"/>
    </source>
</evidence>
<evidence type="ECO:0000256" key="26">
    <source>
        <dbReference type="ARBA" id="ARBA00044480"/>
    </source>
</evidence>
<dbReference type="GO" id="GO:0005758">
    <property type="term" value="C:mitochondrial intermembrane space"/>
    <property type="evidence" value="ECO:0007669"/>
    <property type="project" value="UniProtKB-SubCell"/>
</dbReference>
<evidence type="ECO:0000256" key="15">
    <source>
        <dbReference type="ARBA" id="ARBA00023411"/>
    </source>
</evidence>
<comment type="catalytic activity">
    <reaction evidence="29">
        <text>N-(hexanoyl)sphing-4-enine + ATP = N-hexanoylsphing-4-enine 1-phosphate + ADP + H(+)</text>
        <dbReference type="Rhea" id="RHEA:43312"/>
        <dbReference type="ChEBI" id="CHEBI:15378"/>
        <dbReference type="ChEBI" id="CHEBI:30616"/>
        <dbReference type="ChEBI" id="CHEBI:63867"/>
        <dbReference type="ChEBI" id="CHEBI:82959"/>
        <dbReference type="ChEBI" id="CHEBI:456216"/>
    </reaction>
    <physiologicalReaction direction="left-to-right" evidence="29">
        <dbReference type="Rhea" id="RHEA:43313"/>
    </physiologicalReaction>
</comment>
<dbReference type="InterPro" id="IPR045579">
    <property type="entry name" value="AGK_C"/>
</dbReference>
<organism evidence="32 33">
    <name type="scientific">Bugula neritina</name>
    <name type="common">Brown bryozoan</name>
    <name type="synonym">Sertularia neritina</name>
    <dbReference type="NCBI Taxonomy" id="10212"/>
    <lineage>
        <taxon>Eukaryota</taxon>
        <taxon>Metazoa</taxon>
        <taxon>Spiralia</taxon>
        <taxon>Lophotrochozoa</taxon>
        <taxon>Bryozoa</taxon>
        <taxon>Gymnolaemata</taxon>
        <taxon>Cheilostomatida</taxon>
        <taxon>Flustrina</taxon>
        <taxon>Buguloidea</taxon>
        <taxon>Bugulidae</taxon>
        <taxon>Bugula</taxon>
    </lineage>
</organism>
<evidence type="ECO:0000256" key="27">
    <source>
        <dbReference type="ARBA" id="ARBA00048034"/>
    </source>
</evidence>
<evidence type="ECO:0000256" key="23">
    <source>
        <dbReference type="ARBA" id="ARBA00026098"/>
    </source>
</evidence>
<evidence type="ECO:0000256" key="12">
    <source>
        <dbReference type="ARBA" id="ARBA00023128"/>
    </source>
</evidence>
<comment type="catalytic activity">
    <reaction evidence="27">
        <text>an N-acylsphing-4-enine + ATP = an N-acylsphing-4-enine 1-phosphate + ADP + H(+)</text>
        <dbReference type="Rhea" id="RHEA:17929"/>
        <dbReference type="ChEBI" id="CHEBI:15378"/>
        <dbReference type="ChEBI" id="CHEBI:30616"/>
        <dbReference type="ChEBI" id="CHEBI:52639"/>
        <dbReference type="ChEBI" id="CHEBI:57674"/>
        <dbReference type="ChEBI" id="CHEBI:456216"/>
        <dbReference type="EC" id="2.7.1.138"/>
    </reaction>
    <physiologicalReaction direction="left-to-right" evidence="27">
        <dbReference type="Rhea" id="RHEA:17930"/>
    </physiologicalReaction>
</comment>
<dbReference type="PANTHER" id="PTHR12358:SF31">
    <property type="entry name" value="ACYLGLYCEROL KINASE, MITOCHONDRIAL"/>
    <property type="match status" value="1"/>
</dbReference>
<comment type="catalytic activity">
    <reaction evidence="15">
        <text>a 1,2-diacyl-sn-glycerol + ATP = a 1,2-diacyl-sn-glycero-3-phosphate + ADP + H(+)</text>
        <dbReference type="Rhea" id="RHEA:10272"/>
        <dbReference type="ChEBI" id="CHEBI:15378"/>
        <dbReference type="ChEBI" id="CHEBI:17815"/>
        <dbReference type="ChEBI" id="CHEBI:30616"/>
        <dbReference type="ChEBI" id="CHEBI:58608"/>
        <dbReference type="ChEBI" id="CHEBI:456216"/>
        <dbReference type="EC" id="2.7.1.107"/>
    </reaction>
    <physiologicalReaction direction="left-to-right" evidence="15">
        <dbReference type="Rhea" id="RHEA:10273"/>
    </physiologicalReaction>
</comment>
<gene>
    <name evidence="32" type="ORF">EB796_017240</name>
</gene>
<keyword evidence="12" id="KW-0496">Mitochondrion</keyword>
<comment type="catalytic activity">
    <reaction evidence="28">
        <text>a monoacylglycerol + ATP = a monoacyl-sn-glycero-3-phosphate + ADP + H(+)</text>
        <dbReference type="Rhea" id="RHEA:19293"/>
        <dbReference type="ChEBI" id="CHEBI:15378"/>
        <dbReference type="ChEBI" id="CHEBI:17408"/>
        <dbReference type="ChEBI" id="CHEBI:30616"/>
        <dbReference type="ChEBI" id="CHEBI:77589"/>
        <dbReference type="ChEBI" id="CHEBI:456216"/>
        <dbReference type="EC" id="2.7.1.94"/>
    </reaction>
    <physiologicalReaction direction="left-to-right" evidence="28">
        <dbReference type="Rhea" id="RHEA:19294"/>
    </physiologicalReaction>
</comment>
<dbReference type="UniPathway" id="UPA00230"/>
<evidence type="ECO:0000256" key="5">
    <source>
        <dbReference type="ARBA" id="ARBA00012133"/>
    </source>
</evidence>
<dbReference type="InterPro" id="IPR016064">
    <property type="entry name" value="NAD/diacylglycerol_kinase_sf"/>
</dbReference>
<dbReference type="AlphaFoldDB" id="A0A7J7JFP4"/>
<dbReference type="GO" id="GO:0046513">
    <property type="term" value="P:ceramide biosynthetic process"/>
    <property type="evidence" value="ECO:0007669"/>
    <property type="project" value="TreeGrafter"/>
</dbReference>
<keyword evidence="6" id="KW-0808">Transferase</keyword>
<dbReference type="GO" id="GO:0005743">
    <property type="term" value="C:mitochondrial inner membrane"/>
    <property type="evidence" value="ECO:0007669"/>
    <property type="project" value="UniProtKB-SubCell"/>
</dbReference>
<comment type="catalytic activity">
    <reaction evidence="14">
        <text>1,2-di-(9Z-octadecenoyl)-sn-glycerol + ATP = 1,2-di-(9Z-octadecenoyl)-sn-glycero-3-phosphate + ADP + H(+)</text>
        <dbReference type="Rhea" id="RHEA:40327"/>
        <dbReference type="ChEBI" id="CHEBI:15378"/>
        <dbReference type="ChEBI" id="CHEBI:30616"/>
        <dbReference type="ChEBI" id="CHEBI:52333"/>
        <dbReference type="ChEBI" id="CHEBI:74546"/>
        <dbReference type="ChEBI" id="CHEBI:456216"/>
    </reaction>
    <physiologicalReaction direction="left-to-right" evidence="14">
        <dbReference type="Rhea" id="RHEA:40328"/>
    </physiologicalReaction>
</comment>
<sequence>MIIKVFTTLRTHWKKSIFFTACGLYASKYAIKWHKEDQLMREYCLKAREIGRQTISASERPRKVIVFLNPAAKNGKTKYLLEKHVLPLLHLAGIEIHVVRTEHEGQAKEYMGVLDKNIVDAIVVAGGDGTLSEIVTGLLRRGDEIAQRLPIGVLPFGSNNNFATRIFPKRELEVERYCEASMAIIANKYTLADVIEVEQTAPSAQEISSESEEGSKEGNKNVYVLSDLKWGVHSDVDRLKSKYWYFPGPLKEYYCYLKKVLFSDWPIDVQASAELSPPCDGCRNCYTPKESEVKPKPEKSVWWWPTDHRKASPPTKPDPRLQINNPECGETYRKEISSPQFNIATVPKQDSECQAAALEVTVSPPTSKSQLLTERLSSLHSESLLVSSIHLEPKTENPCYLMDNEKFEVMPAKFTLLRDKIKIFKS</sequence>
<evidence type="ECO:0000256" key="7">
    <source>
        <dbReference type="ARBA" id="ARBA00022741"/>
    </source>
</evidence>
<evidence type="ECO:0000259" key="31">
    <source>
        <dbReference type="PROSITE" id="PS50146"/>
    </source>
</evidence>
<keyword evidence="33" id="KW-1185">Reference proteome</keyword>
<dbReference type="GO" id="GO:0004143">
    <property type="term" value="F:ATP-dependent diacylglycerol kinase activity"/>
    <property type="evidence" value="ECO:0007669"/>
    <property type="project" value="UniProtKB-EC"/>
</dbReference>
<feature type="domain" description="DAGKc" evidence="31">
    <location>
        <begin position="59"/>
        <end position="202"/>
    </location>
</feature>
<evidence type="ECO:0000256" key="16">
    <source>
        <dbReference type="ARBA" id="ARBA00024483"/>
    </source>
</evidence>
<evidence type="ECO:0000256" key="19">
    <source>
        <dbReference type="ARBA" id="ARBA00024556"/>
    </source>
</evidence>
<evidence type="ECO:0000256" key="14">
    <source>
        <dbReference type="ARBA" id="ARBA00023371"/>
    </source>
</evidence>
<dbReference type="Pfam" id="PF00781">
    <property type="entry name" value="DAGK_cat"/>
    <property type="match status" value="1"/>
</dbReference>
<evidence type="ECO:0000256" key="2">
    <source>
        <dbReference type="ARBA" id="ARBA00004569"/>
    </source>
</evidence>
<evidence type="ECO:0000256" key="30">
    <source>
        <dbReference type="SAM" id="MobiDB-lite"/>
    </source>
</evidence>
<comment type="similarity">
    <text evidence="21">Belongs to the AGK family.</text>
</comment>
<evidence type="ECO:0000256" key="11">
    <source>
        <dbReference type="ARBA" id="ARBA00023098"/>
    </source>
</evidence>
<keyword evidence="13" id="KW-0472">Membrane</keyword>
<dbReference type="GO" id="GO:0005524">
    <property type="term" value="F:ATP binding"/>
    <property type="evidence" value="ECO:0007669"/>
    <property type="project" value="UniProtKB-KW"/>
</dbReference>
<comment type="pathway">
    <text evidence="4">Lipid metabolism; glycerolipid metabolism.</text>
</comment>
<evidence type="ECO:0000256" key="24">
    <source>
        <dbReference type="ARBA" id="ARBA00026142"/>
    </source>
</evidence>
<evidence type="ECO:0000313" key="32">
    <source>
        <dbReference type="EMBL" id="KAF6024454.1"/>
    </source>
</evidence>
<dbReference type="GO" id="GO:0046486">
    <property type="term" value="P:glycerolipid metabolic process"/>
    <property type="evidence" value="ECO:0007669"/>
    <property type="project" value="UniProtKB-UniPathway"/>
</dbReference>
<evidence type="ECO:0000256" key="18">
    <source>
        <dbReference type="ARBA" id="ARBA00024512"/>
    </source>
</evidence>
<dbReference type="Gene3D" id="3.40.50.10330">
    <property type="entry name" value="Probable inorganic polyphosphate/atp-NAD kinase, domain 1"/>
    <property type="match status" value="1"/>
</dbReference>
<accession>A0A7J7JFP4</accession>
<comment type="catalytic activity">
    <reaction evidence="17">
        <text>1-(9Z-octadecenoyl)-sn-glycerol + ATP = 1-(9Z-octadecenoyl)-sn-glycero-3-phosphate + ADP + H(+)</text>
        <dbReference type="Rhea" id="RHEA:41079"/>
        <dbReference type="ChEBI" id="CHEBI:15378"/>
        <dbReference type="ChEBI" id="CHEBI:30616"/>
        <dbReference type="ChEBI" id="CHEBI:74544"/>
        <dbReference type="ChEBI" id="CHEBI:75757"/>
        <dbReference type="ChEBI" id="CHEBI:456216"/>
    </reaction>
    <physiologicalReaction direction="left-to-right" evidence="17">
        <dbReference type="Rhea" id="RHEA:41080"/>
    </physiologicalReaction>
</comment>
<evidence type="ECO:0000256" key="10">
    <source>
        <dbReference type="ARBA" id="ARBA00022840"/>
    </source>
</evidence>